<dbReference type="EMBL" id="LTAO01000006">
    <property type="protein sequence ID" value="KYG33551.1"/>
    <property type="molecule type" value="Genomic_DNA"/>
</dbReference>
<reference evidence="1" key="1">
    <citation type="submission" date="2016-02" db="EMBL/GenBank/DDBJ databases">
        <title>Genome sequence of Bacillus trypoxylicola KCTC 13244(T).</title>
        <authorList>
            <person name="Jeong H."/>
            <person name="Park S.-H."/>
            <person name="Choi S.-K."/>
        </authorList>
    </citation>
    <scope>NUCLEOTIDE SEQUENCE [LARGE SCALE GENOMIC DNA]</scope>
    <source>
        <strain evidence="1">KCTC 13244</strain>
    </source>
</reference>
<protein>
    <submittedName>
        <fullName evidence="1">Uncharacterized protein</fullName>
    </submittedName>
</protein>
<organism evidence="1 2">
    <name type="scientific">Alkalihalobacillus trypoxylicola</name>
    <dbReference type="NCBI Taxonomy" id="519424"/>
    <lineage>
        <taxon>Bacteria</taxon>
        <taxon>Bacillati</taxon>
        <taxon>Bacillota</taxon>
        <taxon>Bacilli</taxon>
        <taxon>Bacillales</taxon>
        <taxon>Bacillaceae</taxon>
        <taxon>Alkalihalobacillus</taxon>
    </lineage>
</organism>
<evidence type="ECO:0000313" key="2">
    <source>
        <dbReference type="Proteomes" id="UP000075806"/>
    </source>
</evidence>
<name>A0A161PJM4_9BACI</name>
<keyword evidence="2" id="KW-1185">Reference proteome</keyword>
<evidence type="ECO:0000313" key="1">
    <source>
        <dbReference type="EMBL" id="KYG33551.1"/>
    </source>
</evidence>
<accession>A0A161PJM4</accession>
<dbReference type="AlphaFoldDB" id="A0A161PJM4"/>
<dbReference type="Proteomes" id="UP000075806">
    <property type="component" value="Unassembled WGS sequence"/>
</dbReference>
<proteinExistence type="predicted"/>
<gene>
    <name evidence="1" type="ORF">AZF04_16460</name>
</gene>
<comment type="caution">
    <text evidence="1">The sequence shown here is derived from an EMBL/GenBank/DDBJ whole genome shotgun (WGS) entry which is preliminary data.</text>
</comment>
<sequence>MSVSLSEEASFFYQEGGFFNRYFSLYPITDYSQVRFMSYLKISFFPTLLFFVKKLLMTFSDL</sequence>